<sequence>MAQHTGSGPAVCSQLSSQRLSGLVPRPRFSLHKGKKGQGEGVSFLHTRCRSASPVAGMATGRPANREGPKTDLEKHPGL</sequence>
<evidence type="ECO:0000313" key="3">
    <source>
        <dbReference type="Proteomes" id="UP000269945"/>
    </source>
</evidence>
<dbReference type="AlphaFoldDB" id="A0A9X9Q0D5"/>
<evidence type="ECO:0000256" key="1">
    <source>
        <dbReference type="SAM" id="MobiDB-lite"/>
    </source>
</evidence>
<organism evidence="2 3">
    <name type="scientific">Gulo gulo</name>
    <name type="common">Wolverine</name>
    <name type="synonym">Gluton</name>
    <dbReference type="NCBI Taxonomy" id="48420"/>
    <lineage>
        <taxon>Eukaryota</taxon>
        <taxon>Metazoa</taxon>
        <taxon>Chordata</taxon>
        <taxon>Craniata</taxon>
        <taxon>Vertebrata</taxon>
        <taxon>Euteleostomi</taxon>
        <taxon>Mammalia</taxon>
        <taxon>Eutheria</taxon>
        <taxon>Laurasiatheria</taxon>
        <taxon>Carnivora</taxon>
        <taxon>Caniformia</taxon>
        <taxon>Musteloidea</taxon>
        <taxon>Mustelidae</taxon>
        <taxon>Guloninae</taxon>
        <taxon>Gulo</taxon>
    </lineage>
</organism>
<dbReference type="Proteomes" id="UP000269945">
    <property type="component" value="Unassembled WGS sequence"/>
</dbReference>
<gene>
    <name evidence="2" type="ORF">BN2614_LOCUS3</name>
</gene>
<proteinExistence type="predicted"/>
<feature type="compositionally biased region" description="Basic and acidic residues" evidence="1">
    <location>
        <begin position="64"/>
        <end position="79"/>
    </location>
</feature>
<evidence type="ECO:0000313" key="2">
    <source>
        <dbReference type="EMBL" id="VCW84394.1"/>
    </source>
</evidence>
<accession>A0A9X9Q0D5</accession>
<name>A0A9X9Q0D5_GULGU</name>
<feature type="region of interest" description="Disordered" evidence="1">
    <location>
        <begin position="1"/>
        <end position="79"/>
    </location>
</feature>
<protein>
    <submittedName>
        <fullName evidence="2">Uncharacterized protein</fullName>
    </submittedName>
</protein>
<comment type="caution">
    <text evidence="2">The sequence shown here is derived from an EMBL/GenBank/DDBJ whole genome shotgun (WGS) entry which is preliminary data.</text>
</comment>
<reference evidence="2 3" key="1">
    <citation type="submission" date="2018-10" db="EMBL/GenBank/DDBJ databases">
        <authorList>
            <person name="Ekblom R."/>
            <person name="Jareborg N."/>
        </authorList>
    </citation>
    <scope>NUCLEOTIDE SEQUENCE [LARGE SCALE GENOMIC DNA]</scope>
    <source>
        <tissue evidence="2">Muscle</tissue>
    </source>
</reference>
<dbReference type="EMBL" id="CYRY02014151">
    <property type="protein sequence ID" value="VCW84394.1"/>
    <property type="molecule type" value="Genomic_DNA"/>
</dbReference>
<keyword evidence="3" id="KW-1185">Reference proteome</keyword>